<keyword evidence="4" id="KW-1185">Reference proteome</keyword>
<dbReference type="AlphaFoldDB" id="A0A542ZWM2"/>
<feature type="transmembrane region" description="Helical" evidence="2">
    <location>
        <begin position="65"/>
        <end position="85"/>
    </location>
</feature>
<organism evidence="3 4">
    <name type="scientific">Rarobacter faecitabidus</name>
    <dbReference type="NCBI Taxonomy" id="13243"/>
    <lineage>
        <taxon>Bacteria</taxon>
        <taxon>Bacillati</taxon>
        <taxon>Actinomycetota</taxon>
        <taxon>Actinomycetes</taxon>
        <taxon>Micrococcales</taxon>
        <taxon>Rarobacteraceae</taxon>
        <taxon>Rarobacter</taxon>
    </lineage>
</organism>
<keyword evidence="2" id="KW-1133">Transmembrane helix</keyword>
<dbReference type="Proteomes" id="UP000315389">
    <property type="component" value="Unassembled WGS sequence"/>
</dbReference>
<comment type="caution">
    <text evidence="3">The sequence shown here is derived from an EMBL/GenBank/DDBJ whole genome shotgun (WGS) entry which is preliminary data.</text>
</comment>
<name>A0A542ZWM2_RARFA</name>
<reference evidence="3 4" key="1">
    <citation type="submission" date="2019-06" db="EMBL/GenBank/DDBJ databases">
        <title>Sequencing the genomes of 1000 actinobacteria strains.</title>
        <authorList>
            <person name="Klenk H.-P."/>
        </authorList>
    </citation>
    <scope>NUCLEOTIDE SEQUENCE [LARGE SCALE GENOMIC DNA]</scope>
    <source>
        <strain evidence="3 4">DSM 4813</strain>
    </source>
</reference>
<dbReference type="EMBL" id="VFOS01000001">
    <property type="protein sequence ID" value="TQL64732.1"/>
    <property type="molecule type" value="Genomic_DNA"/>
</dbReference>
<accession>A0A542ZWM2</accession>
<keyword evidence="2" id="KW-0472">Membrane</keyword>
<dbReference type="RefSeq" id="WP_142119880.1">
    <property type="nucleotide sequence ID" value="NZ_BAAASV010000001.1"/>
</dbReference>
<feature type="region of interest" description="Disordered" evidence="1">
    <location>
        <begin position="1"/>
        <end position="36"/>
    </location>
</feature>
<protein>
    <submittedName>
        <fullName evidence="3">Uncharacterized protein</fullName>
    </submittedName>
</protein>
<proteinExistence type="predicted"/>
<evidence type="ECO:0000256" key="1">
    <source>
        <dbReference type="SAM" id="MobiDB-lite"/>
    </source>
</evidence>
<feature type="compositionally biased region" description="Basic and acidic residues" evidence="1">
    <location>
        <begin position="12"/>
        <end position="23"/>
    </location>
</feature>
<evidence type="ECO:0000256" key="2">
    <source>
        <dbReference type="SAM" id="Phobius"/>
    </source>
</evidence>
<evidence type="ECO:0000313" key="4">
    <source>
        <dbReference type="Proteomes" id="UP000315389"/>
    </source>
</evidence>
<keyword evidence="2" id="KW-0812">Transmembrane</keyword>
<gene>
    <name evidence="3" type="ORF">FB461_1243</name>
</gene>
<evidence type="ECO:0000313" key="3">
    <source>
        <dbReference type="EMBL" id="TQL64732.1"/>
    </source>
</evidence>
<sequence length="87" mass="9510">MANRLGGTGKDSSTEFKVRDTRKMMPGAPGGRPGLNRAERRALKKEIRRAAREARPCRPHTRLATALRIVIAAASAASVVIWLAIYL</sequence>